<dbReference type="AlphaFoldDB" id="A0A6P8W9R5"/>
<evidence type="ECO:0000256" key="9">
    <source>
        <dbReference type="PIRSR" id="PIRSR630616-1"/>
    </source>
</evidence>
<evidence type="ECO:0000256" key="12">
    <source>
        <dbReference type="PROSITE-ProRule" id="PRU10141"/>
    </source>
</evidence>
<dbReference type="Pfam" id="PF00069">
    <property type="entry name" value="Pkinase"/>
    <property type="match status" value="1"/>
</dbReference>
<dbReference type="OrthoDB" id="377346at2759"/>
<dbReference type="InterPro" id="IPR000719">
    <property type="entry name" value="Prot_kinase_dom"/>
</dbReference>
<keyword evidence="6 10" id="KW-0067">ATP-binding</keyword>
<evidence type="ECO:0000256" key="4">
    <source>
        <dbReference type="ARBA" id="ARBA00022741"/>
    </source>
</evidence>
<evidence type="ECO:0000313" key="18">
    <source>
        <dbReference type="RefSeq" id="XP_034100436.1"/>
    </source>
</evidence>
<keyword evidence="5 14" id="KW-0418">Kinase</keyword>
<comment type="catalytic activity">
    <reaction evidence="8 14">
        <text>L-seryl-[protein] + ATP = O-phospho-L-seryl-[protein] + ADP + H(+)</text>
        <dbReference type="Rhea" id="RHEA:17989"/>
        <dbReference type="Rhea" id="RHEA-COMP:9863"/>
        <dbReference type="Rhea" id="RHEA-COMP:11604"/>
        <dbReference type="ChEBI" id="CHEBI:15378"/>
        <dbReference type="ChEBI" id="CHEBI:29999"/>
        <dbReference type="ChEBI" id="CHEBI:30616"/>
        <dbReference type="ChEBI" id="CHEBI:83421"/>
        <dbReference type="ChEBI" id="CHEBI:456216"/>
        <dbReference type="EC" id="2.7.11.1"/>
    </reaction>
</comment>
<proteinExistence type="inferred from homology"/>
<comment type="subcellular location">
    <subcellularLocation>
        <location evidence="1">Midbody</location>
    </subcellularLocation>
</comment>
<evidence type="ECO:0000256" key="13">
    <source>
        <dbReference type="RuleBase" id="RU000304"/>
    </source>
</evidence>
<evidence type="ECO:0000256" key="15">
    <source>
        <dbReference type="SAM" id="MobiDB-lite"/>
    </source>
</evidence>
<feature type="binding site" evidence="10">
    <location>
        <begin position="131"/>
        <end position="133"/>
    </location>
    <ligand>
        <name>ATP</name>
        <dbReference type="ChEBI" id="CHEBI:30616"/>
    </ligand>
</feature>
<dbReference type="GeneID" id="117565449"/>
<dbReference type="FunFam" id="1.10.510.10:FF:000235">
    <property type="entry name" value="Serine/threonine-protein kinase ark1"/>
    <property type="match status" value="1"/>
</dbReference>
<feature type="domain" description="Protein kinase" evidence="16">
    <location>
        <begin position="53"/>
        <end position="305"/>
    </location>
</feature>
<feature type="binding site" evidence="10 12">
    <location>
        <position position="82"/>
    </location>
    <ligand>
        <name>ATP</name>
        <dbReference type="ChEBI" id="CHEBI:30616"/>
    </ligand>
</feature>
<dbReference type="InterPro" id="IPR017441">
    <property type="entry name" value="Protein_kinase_ATP_BS"/>
</dbReference>
<dbReference type="GO" id="GO:0032506">
    <property type="term" value="P:cytokinetic process"/>
    <property type="evidence" value="ECO:0007669"/>
    <property type="project" value="UniProtKB-ARBA"/>
</dbReference>
<reference evidence="18" key="1">
    <citation type="submission" date="2025-08" db="UniProtKB">
        <authorList>
            <consortium name="RefSeq"/>
        </authorList>
    </citation>
    <scope>IDENTIFICATION</scope>
    <source>
        <strain evidence="18">15112-1751.03</strain>
        <tissue evidence="18">Whole Adult</tissue>
    </source>
</reference>
<feature type="compositionally biased region" description="Basic residues" evidence="15">
    <location>
        <begin position="1"/>
        <end position="11"/>
    </location>
</feature>
<evidence type="ECO:0000256" key="5">
    <source>
        <dbReference type="ARBA" id="ARBA00022777"/>
    </source>
</evidence>
<dbReference type="GO" id="GO:0030496">
    <property type="term" value="C:midbody"/>
    <property type="evidence" value="ECO:0007669"/>
    <property type="project" value="UniProtKB-SubCell"/>
</dbReference>
<dbReference type="InterPro" id="IPR011009">
    <property type="entry name" value="Kinase-like_dom_sf"/>
</dbReference>
<evidence type="ECO:0000259" key="16">
    <source>
        <dbReference type="PROSITE" id="PS50011"/>
    </source>
</evidence>
<organism evidence="17 18">
    <name type="scientific">Drosophila albomicans</name>
    <name type="common">Fruit fly</name>
    <dbReference type="NCBI Taxonomy" id="7291"/>
    <lineage>
        <taxon>Eukaryota</taxon>
        <taxon>Metazoa</taxon>
        <taxon>Ecdysozoa</taxon>
        <taxon>Arthropoda</taxon>
        <taxon>Hexapoda</taxon>
        <taxon>Insecta</taxon>
        <taxon>Pterygota</taxon>
        <taxon>Neoptera</taxon>
        <taxon>Endopterygota</taxon>
        <taxon>Diptera</taxon>
        <taxon>Brachycera</taxon>
        <taxon>Muscomorpha</taxon>
        <taxon>Ephydroidea</taxon>
        <taxon>Drosophilidae</taxon>
        <taxon>Drosophila</taxon>
    </lineage>
</organism>
<dbReference type="SUPFAM" id="SSF56112">
    <property type="entry name" value="Protein kinase-like (PK-like)"/>
    <property type="match status" value="1"/>
</dbReference>
<evidence type="ECO:0000256" key="11">
    <source>
        <dbReference type="PIRSR" id="PIRSR630616-3"/>
    </source>
</evidence>
<feature type="active site" description="Proton acceptor" evidence="9">
    <location>
        <position position="178"/>
    </location>
</feature>
<evidence type="ECO:0000256" key="3">
    <source>
        <dbReference type="ARBA" id="ARBA00022679"/>
    </source>
</evidence>
<protein>
    <recommendedName>
        <fullName evidence="14">Aurora kinase</fullName>
        <ecNumber evidence="14">2.7.11.1</ecNumber>
    </recommendedName>
</protein>
<evidence type="ECO:0000313" key="17">
    <source>
        <dbReference type="Proteomes" id="UP000515160"/>
    </source>
</evidence>
<evidence type="ECO:0000256" key="6">
    <source>
        <dbReference type="ARBA" id="ARBA00022840"/>
    </source>
</evidence>
<feature type="cross-link" description="Glycyl lysine isopeptide (Lys-Gly) (interchain with G-Cter in SUMO2)" evidence="11">
    <location>
        <position position="180"/>
    </location>
</feature>
<dbReference type="EC" id="2.7.11.1" evidence="14"/>
<feature type="binding site" evidence="10">
    <location>
        <begin position="182"/>
        <end position="183"/>
    </location>
    <ligand>
        <name>ATP</name>
        <dbReference type="ChEBI" id="CHEBI:30616"/>
    </ligand>
</feature>
<dbReference type="Proteomes" id="UP000515160">
    <property type="component" value="Chromosome 2L"/>
</dbReference>
<dbReference type="GO" id="GO:0005524">
    <property type="term" value="F:ATP binding"/>
    <property type="evidence" value="ECO:0007669"/>
    <property type="project" value="UniProtKB-UniRule"/>
</dbReference>
<evidence type="ECO:0000256" key="8">
    <source>
        <dbReference type="ARBA" id="ARBA00048679"/>
    </source>
</evidence>
<sequence>MTLSRTKHATRNHLPNLMSNVPDEYQEPIKQMCLKMMSHDAYGKPYEWTTRDFEMGAPLGRGKFGRVYLARERRSHYMMAMKVMFKEELRKGNVERQVLREIEIQSRLKHPHILRLLTWFHDESRIYLALEIASEGELFKHLRTAPNHRFDEPRSAKYTYQVANALNYCHLNNVIHRDLKPENILLTSTDDLKLADFGWSAHTPNNKRKTLCGTLDYLPPEMVDGMAYDDSVDQWCLGILCYEFLVGSPPFESNTTENTYDKIRRLNVHFPSHMSAGAKEVISGLLRRQNQGRISLVDVMTHSWVKDGMAKRAAQLEKQSIERGKENLARN</sequence>
<evidence type="ECO:0000256" key="10">
    <source>
        <dbReference type="PIRSR" id="PIRSR630616-2"/>
    </source>
</evidence>
<dbReference type="SMART" id="SM00220">
    <property type="entry name" value="S_TKc"/>
    <property type="match status" value="1"/>
</dbReference>
<keyword evidence="2 13" id="KW-0723">Serine/threonine-protein kinase</keyword>
<dbReference type="GO" id="GO:0000070">
    <property type="term" value="P:mitotic sister chromatid segregation"/>
    <property type="evidence" value="ECO:0007669"/>
    <property type="project" value="UniProtKB-ARBA"/>
</dbReference>
<keyword evidence="4 10" id="KW-0547">Nucleotide-binding</keyword>
<dbReference type="GO" id="GO:0030261">
    <property type="term" value="P:chromosome condensation"/>
    <property type="evidence" value="ECO:0007669"/>
    <property type="project" value="UniProtKB-ARBA"/>
</dbReference>
<comment type="catalytic activity">
    <reaction evidence="7 14">
        <text>L-threonyl-[protein] + ATP = O-phospho-L-threonyl-[protein] + ADP + H(+)</text>
        <dbReference type="Rhea" id="RHEA:46608"/>
        <dbReference type="Rhea" id="RHEA-COMP:11060"/>
        <dbReference type="Rhea" id="RHEA-COMP:11605"/>
        <dbReference type="ChEBI" id="CHEBI:15378"/>
        <dbReference type="ChEBI" id="CHEBI:30013"/>
        <dbReference type="ChEBI" id="CHEBI:30616"/>
        <dbReference type="ChEBI" id="CHEBI:61977"/>
        <dbReference type="ChEBI" id="CHEBI:456216"/>
        <dbReference type="EC" id="2.7.11.1"/>
    </reaction>
</comment>
<evidence type="ECO:0000256" key="7">
    <source>
        <dbReference type="ARBA" id="ARBA00047899"/>
    </source>
</evidence>
<gene>
    <name evidence="18" type="primary">LOC117565449</name>
</gene>
<feature type="binding site" evidence="10">
    <location>
        <position position="196"/>
    </location>
    <ligand>
        <name>ATP</name>
        <dbReference type="ChEBI" id="CHEBI:30616"/>
    </ligand>
</feature>
<dbReference type="InterPro" id="IPR008271">
    <property type="entry name" value="Ser/Thr_kinase_AS"/>
</dbReference>
<dbReference type="RefSeq" id="XP_034100436.1">
    <property type="nucleotide sequence ID" value="XM_034244545.2"/>
</dbReference>
<dbReference type="GO" id="GO:0006325">
    <property type="term" value="P:chromatin organization"/>
    <property type="evidence" value="ECO:0007669"/>
    <property type="project" value="UniProtKB-ARBA"/>
</dbReference>
<dbReference type="GO" id="GO:0004674">
    <property type="term" value="F:protein serine/threonine kinase activity"/>
    <property type="evidence" value="ECO:0007669"/>
    <property type="project" value="UniProtKB-KW"/>
</dbReference>
<dbReference type="PROSITE" id="PS00107">
    <property type="entry name" value="PROTEIN_KINASE_ATP"/>
    <property type="match status" value="1"/>
</dbReference>
<feature type="binding site" evidence="10">
    <location>
        <position position="63"/>
    </location>
    <ligand>
        <name>ATP</name>
        <dbReference type="ChEBI" id="CHEBI:30616"/>
    </ligand>
</feature>
<keyword evidence="3 14" id="KW-0808">Transferase</keyword>
<dbReference type="PROSITE" id="PS50011">
    <property type="entry name" value="PROTEIN_KINASE_DOM"/>
    <property type="match status" value="1"/>
</dbReference>
<dbReference type="CTD" id="34504"/>
<dbReference type="PANTHER" id="PTHR24350">
    <property type="entry name" value="SERINE/THREONINE-PROTEIN KINASE IAL-RELATED"/>
    <property type="match status" value="1"/>
</dbReference>
<dbReference type="PROSITE" id="PS00108">
    <property type="entry name" value="PROTEIN_KINASE_ST"/>
    <property type="match status" value="1"/>
</dbReference>
<feature type="region of interest" description="Disordered" evidence="15">
    <location>
        <begin position="1"/>
        <end position="21"/>
    </location>
</feature>
<name>A0A6P8W9R5_DROAB</name>
<dbReference type="Gene3D" id="3.30.200.20">
    <property type="entry name" value="Phosphorylase Kinase, domain 1"/>
    <property type="match status" value="1"/>
</dbReference>
<dbReference type="Gene3D" id="1.10.510.10">
    <property type="entry name" value="Transferase(Phosphotransferase) domain 1"/>
    <property type="match status" value="1"/>
</dbReference>
<dbReference type="InterPro" id="IPR030616">
    <property type="entry name" value="Aur-like"/>
</dbReference>
<evidence type="ECO:0000256" key="2">
    <source>
        <dbReference type="ARBA" id="ARBA00022527"/>
    </source>
</evidence>
<keyword evidence="17" id="KW-1185">Reference proteome</keyword>
<accession>A0A6P8W9R5</accession>
<dbReference type="FunFam" id="3.30.200.20:FF:000042">
    <property type="entry name" value="Aurora kinase A"/>
    <property type="match status" value="1"/>
</dbReference>
<evidence type="ECO:0000256" key="14">
    <source>
        <dbReference type="RuleBase" id="RU367134"/>
    </source>
</evidence>
<evidence type="ECO:0000256" key="1">
    <source>
        <dbReference type="ARBA" id="ARBA00004214"/>
    </source>
</evidence>
<dbReference type="CDD" id="cd14007">
    <property type="entry name" value="STKc_Aurora"/>
    <property type="match status" value="1"/>
</dbReference>
<comment type="similarity">
    <text evidence="14">Belongs to the protein kinase superfamily. Ser/Thr protein kinase family. Aurora subfamily.</text>
</comment>